<feature type="coiled-coil region" evidence="1">
    <location>
        <begin position="49"/>
        <end position="79"/>
    </location>
</feature>
<sequence length="100" mass="11694">MKTNLSFDLINGTFHPAEAKNILFTLIKDKINFHELEMFSAYERYGIELPHSKKRVAELKNELLKIEETIKEFEKANADIQIIGSIEMKAVEKKQKHEVF</sequence>
<comment type="caution">
    <text evidence="2">The sequence shown here is derived from an EMBL/GenBank/DDBJ whole genome shotgun (WGS) entry which is preliminary data.</text>
</comment>
<name>A0A4Q1KS70_9FLAO</name>
<keyword evidence="1" id="KW-0175">Coiled coil</keyword>
<protein>
    <submittedName>
        <fullName evidence="2">Uncharacterized protein</fullName>
    </submittedName>
</protein>
<proteinExistence type="predicted"/>
<dbReference type="RefSeq" id="WP_129463827.1">
    <property type="nucleotide sequence ID" value="NZ_SBKQ01000005.1"/>
</dbReference>
<dbReference type="OrthoDB" id="680899at2"/>
<evidence type="ECO:0000313" key="2">
    <source>
        <dbReference type="EMBL" id="RXR32983.1"/>
    </source>
</evidence>
<organism evidence="2 3">
    <name type="scientific">Flavobacterium piscinae</name>
    <dbReference type="NCBI Taxonomy" id="2506424"/>
    <lineage>
        <taxon>Bacteria</taxon>
        <taxon>Pseudomonadati</taxon>
        <taxon>Bacteroidota</taxon>
        <taxon>Flavobacteriia</taxon>
        <taxon>Flavobacteriales</taxon>
        <taxon>Flavobacteriaceae</taxon>
        <taxon>Flavobacterium</taxon>
    </lineage>
</organism>
<gene>
    <name evidence="2" type="ORF">EQG68_05690</name>
</gene>
<keyword evidence="3" id="KW-1185">Reference proteome</keyword>
<evidence type="ECO:0000313" key="3">
    <source>
        <dbReference type="Proteomes" id="UP000289734"/>
    </source>
</evidence>
<evidence type="ECO:0000256" key="1">
    <source>
        <dbReference type="SAM" id="Coils"/>
    </source>
</evidence>
<dbReference type="EMBL" id="SBKQ01000005">
    <property type="protein sequence ID" value="RXR32983.1"/>
    <property type="molecule type" value="Genomic_DNA"/>
</dbReference>
<dbReference type="AlphaFoldDB" id="A0A4Q1KS70"/>
<dbReference type="Proteomes" id="UP000289734">
    <property type="component" value="Unassembled WGS sequence"/>
</dbReference>
<accession>A0A4Q1KS70</accession>
<reference evidence="3" key="1">
    <citation type="submission" date="2019-01" db="EMBL/GenBank/DDBJ databases">
        <title>Cytophagaceae bacterium strain CAR-16.</title>
        <authorList>
            <person name="Chen W.-M."/>
        </authorList>
    </citation>
    <scope>NUCLEOTIDE SEQUENCE [LARGE SCALE GENOMIC DNA]</scope>
    <source>
        <strain evidence="3">ICH-30</strain>
    </source>
</reference>